<accession>A0A1H7K8R4</accession>
<keyword evidence="2" id="KW-1185">Reference proteome</keyword>
<organism evidence="1 2">
    <name type="scientific">Pseudobutyrivibrio ruminis</name>
    <dbReference type="NCBI Taxonomy" id="46206"/>
    <lineage>
        <taxon>Bacteria</taxon>
        <taxon>Bacillati</taxon>
        <taxon>Bacillota</taxon>
        <taxon>Clostridia</taxon>
        <taxon>Lachnospirales</taxon>
        <taxon>Lachnospiraceae</taxon>
        <taxon>Pseudobutyrivibrio</taxon>
    </lineage>
</organism>
<evidence type="ECO:0000313" key="1">
    <source>
        <dbReference type="EMBL" id="SEK83209.1"/>
    </source>
</evidence>
<protein>
    <recommendedName>
        <fullName evidence="3">CDP-Glycerol:Poly(Glycerophosphate) glycerophosphotransferase</fullName>
    </recommendedName>
</protein>
<evidence type="ECO:0008006" key="3">
    <source>
        <dbReference type="Google" id="ProtNLM"/>
    </source>
</evidence>
<dbReference type="RefSeq" id="WP_074791420.1">
    <property type="nucleotide sequence ID" value="NZ_FNZX01000012.1"/>
</dbReference>
<evidence type="ECO:0000313" key="2">
    <source>
        <dbReference type="Proteomes" id="UP000182321"/>
    </source>
</evidence>
<dbReference type="EMBL" id="FNZX01000012">
    <property type="protein sequence ID" value="SEK83209.1"/>
    <property type="molecule type" value="Genomic_DNA"/>
</dbReference>
<sequence length="455" mass="52476">MRQSKAKQITNYIALFRKIVEGIYTSLSAKNVDIEGACSYLEMCQQRAIDFGTFIEGEEGEGHPTVKMLEEFCEVLYEIHEEIQSERGLSADSAKARLDTMVNRIEESANRDITITTVKLFLPYKASMWDSLESVWMKANEDPNCTAIVIPIPYFDKNPDGSVKQMHYEGNDYPDNVPVVSFENFDFMGVHPDEVYIHNPYDDWNYVTSVHPYFYTDNIKKFTDKLIYIPYFVLAEPDVDNPDVLESLKGYVLSKGVVNADEVIVQSEQMREAYIRVLSAQFGEDTRPSWEAKIKGTGSPKVERLLRLSKEEQEIPEEWKKIITKPDGSRKKIIFYNTSVVAMLNQKEKMIEKIKDALAVFKECQDDVALLWRPHPLTMATIESMVPEIRDQYKKIIEDYRTEGWGIYDDTPNMDRAIIISDAYYGDPSSLVQLYEKLEKPIMIQNVDVLEKESV</sequence>
<name>A0A1H7K8R4_9FIRM</name>
<dbReference type="AlphaFoldDB" id="A0A1H7K8R4"/>
<dbReference type="Proteomes" id="UP000182321">
    <property type="component" value="Unassembled WGS sequence"/>
</dbReference>
<proteinExistence type="predicted"/>
<reference evidence="2" key="1">
    <citation type="submission" date="2016-10" db="EMBL/GenBank/DDBJ databases">
        <authorList>
            <person name="Varghese N."/>
        </authorList>
    </citation>
    <scope>NUCLEOTIDE SEQUENCE [LARGE SCALE GENOMIC DNA]</scope>
    <source>
        <strain evidence="2">ACV-9</strain>
    </source>
</reference>
<gene>
    <name evidence="1" type="ORF">SAMN02910377_01938</name>
</gene>